<dbReference type="GO" id="GO:0005886">
    <property type="term" value="C:plasma membrane"/>
    <property type="evidence" value="ECO:0007669"/>
    <property type="project" value="InterPro"/>
</dbReference>
<feature type="transmembrane region" description="Helical" evidence="7">
    <location>
        <begin position="802"/>
        <end position="827"/>
    </location>
</feature>
<feature type="transmembrane region" description="Helical" evidence="7">
    <location>
        <begin position="696"/>
        <end position="724"/>
    </location>
</feature>
<evidence type="ECO:0000256" key="1">
    <source>
        <dbReference type="ARBA" id="ARBA00004141"/>
    </source>
</evidence>
<dbReference type="WBParaSite" id="EN70_3372">
    <property type="protein sequence ID" value="EN70_3372"/>
    <property type="gene ID" value="EN70_3372"/>
</dbReference>
<feature type="transmembrane region" description="Helical" evidence="7">
    <location>
        <begin position="497"/>
        <end position="515"/>
    </location>
</feature>
<evidence type="ECO:0000256" key="2">
    <source>
        <dbReference type="ARBA" id="ARBA00006510"/>
    </source>
</evidence>
<feature type="transmembrane region" description="Helical" evidence="7">
    <location>
        <begin position="454"/>
        <end position="477"/>
    </location>
</feature>
<feature type="compositionally biased region" description="Acidic residues" evidence="6">
    <location>
        <begin position="94"/>
        <end position="104"/>
    </location>
</feature>
<dbReference type="STRING" id="7209.A0A1I7VJV5"/>
<comment type="similarity">
    <text evidence="2">Belongs to the TMC family.</text>
</comment>
<dbReference type="PANTHER" id="PTHR23302">
    <property type="entry name" value="TRANSMEMBRANE CHANNEL-RELATED"/>
    <property type="match status" value="1"/>
</dbReference>
<comment type="subcellular location">
    <subcellularLocation>
        <location evidence="1">Membrane</location>
        <topology evidence="1">Multi-pass membrane protein</topology>
    </subcellularLocation>
</comment>
<protein>
    <submittedName>
        <fullName evidence="10">TMC domain-containing protein</fullName>
    </submittedName>
</protein>
<dbReference type="InterPro" id="IPR038900">
    <property type="entry name" value="TMC"/>
</dbReference>
<evidence type="ECO:0000256" key="6">
    <source>
        <dbReference type="SAM" id="MobiDB-lite"/>
    </source>
</evidence>
<feature type="transmembrane region" description="Helical" evidence="7">
    <location>
        <begin position="745"/>
        <end position="766"/>
    </location>
</feature>
<feature type="region of interest" description="Disordered" evidence="6">
    <location>
        <begin position="920"/>
        <end position="952"/>
    </location>
</feature>
<dbReference type="Pfam" id="PF07810">
    <property type="entry name" value="TMC"/>
    <property type="match status" value="1"/>
</dbReference>
<evidence type="ECO:0000313" key="10">
    <source>
        <dbReference type="WBParaSite" id="EN70_3372"/>
    </source>
</evidence>
<accession>A0A1I7VJV5</accession>
<dbReference type="InterPro" id="IPR012496">
    <property type="entry name" value="TMC_dom"/>
</dbReference>
<feature type="domain" description="TMC" evidence="8">
    <location>
        <begin position="666"/>
        <end position="740"/>
    </location>
</feature>
<keyword evidence="4 7" id="KW-1133">Transmembrane helix</keyword>
<proteinExistence type="inferred from homology"/>
<feature type="compositionally biased region" description="Basic and acidic residues" evidence="6">
    <location>
        <begin position="936"/>
        <end position="952"/>
    </location>
</feature>
<feature type="transmembrane region" description="Helical" evidence="7">
    <location>
        <begin position="299"/>
        <end position="317"/>
    </location>
</feature>
<keyword evidence="9" id="KW-1185">Reference proteome</keyword>
<feature type="region of interest" description="Disordered" evidence="6">
    <location>
        <begin position="30"/>
        <end position="58"/>
    </location>
</feature>
<dbReference type="PANTHER" id="PTHR23302:SF65">
    <property type="entry name" value="TRANSMEMBRANE CHANNEL-LIKE PROTEIN 2"/>
    <property type="match status" value="1"/>
</dbReference>
<feature type="transmembrane region" description="Helical" evidence="7">
    <location>
        <begin position="415"/>
        <end position="442"/>
    </location>
</feature>
<reference evidence="9" key="1">
    <citation type="submission" date="2012-04" db="EMBL/GenBank/DDBJ databases">
        <title>The Genome Sequence of Loa loa.</title>
        <authorList>
            <consortium name="The Broad Institute Genome Sequencing Platform"/>
            <consortium name="Broad Institute Genome Sequencing Center for Infectious Disease"/>
            <person name="Nutman T.B."/>
            <person name="Fink D.L."/>
            <person name="Russ C."/>
            <person name="Young S."/>
            <person name="Zeng Q."/>
            <person name="Gargeya S."/>
            <person name="Alvarado L."/>
            <person name="Berlin A."/>
            <person name="Chapman S.B."/>
            <person name="Chen Z."/>
            <person name="Freedman E."/>
            <person name="Gellesch M."/>
            <person name="Goldberg J."/>
            <person name="Griggs A."/>
            <person name="Gujja S."/>
            <person name="Heilman E.R."/>
            <person name="Heiman D."/>
            <person name="Howarth C."/>
            <person name="Mehta T."/>
            <person name="Neiman D."/>
            <person name="Pearson M."/>
            <person name="Roberts A."/>
            <person name="Saif S."/>
            <person name="Shea T."/>
            <person name="Shenoy N."/>
            <person name="Sisk P."/>
            <person name="Stolte C."/>
            <person name="Sykes S."/>
            <person name="White J."/>
            <person name="Yandava C."/>
            <person name="Haas B."/>
            <person name="Henn M.R."/>
            <person name="Nusbaum C."/>
            <person name="Birren B."/>
        </authorList>
    </citation>
    <scope>NUCLEOTIDE SEQUENCE [LARGE SCALE GENOMIC DNA]</scope>
</reference>
<evidence type="ECO:0000313" key="9">
    <source>
        <dbReference type="Proteomes" id="UP000095285"/>
    </source>
</evidence>
<dbReference type="Proteomes" id="UP000095285">
    <property type="component" value="Unassembled WGS sequence"/>
</dbReference>
<evidence type="ECO:0000256" key="3">
    <source>
        <dbReference type="ARBA" id="ARBA00022692"/>
    </source>
</evidence>
<evidence type="ECO:0000256" key="7">
    <source>
        <dbReference type="SAM" id="Phobius"/>
    </source>
</evidence>
<evidence type="ECO:0000259" key="8">
    <source>
        <dbReference type="Pfam" id="PF07810"/>
    </source>
</evidence>
<feature type="region of interest" description="Disordered" evidence="6">
    <location>
        <begin position="85"/>
        <end position="106"/>
    </location>
</feature>
<evidence type="ECO:0000256" key="5">
    <source>
        <dbReference type="ARBA" id="ARBA00023136"/>
    </source>
</evidence>
<evidence type="ECO:0000256" key="4">
    <source>
        <dbReference type="ARBA" id="ARBA00022989"/>
    </source>
</evidence>
<keyword evidence="5 7" id="KW-0472">Membrane</keyword>
<dbReference type="eggNOG" id="ENOG502QQGX">
    <property type="taxonomic scope" value="Eukaryota"/>
</dbReference>
<dbReference type="GO" id="GO:0008381">
    <property type="term" value="F:mechanosensitive monoatomic ion channel activity"/>
    <property type="evidence" value="ECO:0007669"/>
    <property type="project" value="TreeGrafter"/>
</dbReference>
<organism evidence="9 10">
    <name type="scientific">Loa loa</name>
    <name type="common">Eye worm</name>
    <name type="synonym">Filaria loa</name>
    <dbReference type="NCBI Taxonomy" id="7209"/>
    <lineage>
        <taxon>Eukaryota</taxon>
        <taxon>Metazoa</taxon>
        <taxon>Ecdysozoa</taxon>
        <taxon>Nematoda</taxon>
        <taxon>Chromadorea</taxon>
        <taxon>Rhabditida</taxon>
        <taxon>Spirurina</taxon>
        <taxon>Spiruromorpha</taxon>
        <taxon>Filarioidea</taxon>
        <taxon>Onchocercidae</taxon>
        <taxon>Loa</taxon>
    </lineage>
</organism>
<reference evidence="10" key="2">
    <citation type="submission" date="2016-11" db="UniProtKB">
        <authorList>
            <consortium name="WormBaseParasite"/>
        </authorList>
    </citation>
    <scope>IDENTIFICATION</scope>
</reference>
<keyword evidence="3 7" id="KW-0812">Transmembrane</keyword>
<feature type="transmembrane region" description="Helical" evidence="7">
    <location>
        <begin position="208"/>
        <end position="229"/>
    </location>
</feature>
<sequence length="1194" mass="138418">MHRCCTGALEASRKLYQFALRKFGKNDEENFDSDERTAFSQSADRTPECGDDDSSSGARLSRRSSLLVDLISLFQRSSSNTVKPIRLPGHFSETQDENEEEEEEIPKKMSKGWVLETIRQKKEAIIRLRSQPWSMKRKRRTLKVARRYLKRQQSKVSRWHLYKVEANRQLTAFGRWCSNMKIYLIPWEAKIKTIESHYGSVVSSYFTFLRWVLSVNITMTIIMMLFVTIPEWLADSRGGPERFNRTYHIKVMKEKDIPRADELNTILDFKGYFEYSLLFYGYYSSETYFGDTVQYSVPVAYFTVNLFILGYSFFIILQKMASNARQSKLAGGRAEQYVFNWKLFAGWDYSIGNAETAGNFVMANVNKFRLRHLAYLRLRKYLQLRHLAYLRLRKYLQLRHLAYLRLRKYLQLRHLAFLQFTLRVLANILVFAMQAGSVWAILAVSQITTKTSFIQRNAVSITVSFITLTFPNFFDLISKMERYHPRTALRLQLGRVLFLYILNYYTLIISLMFMLNTMENQRNVGEHLIPVPQYSDYHNNNKGPVYNTSYNQIIKQRIGRQVVFDFPSVASSLFNRSKFNDIPTTPSSGKPWTTVFPNFGPLGITNPKAVVTENRRGLMNASTFVAYPIGNTDWTRNISARPTFLNYSTTVQAVLSAARLSTDWYEECWENLIGEPEYGEFKVAENVLHLVNNQGMIWLGLFFVPMLPAINNIKLIILMYIRGWAVMTCNVPARQIFRASRSSNFYLMLLLLMLFLCTLPVGYVIASKKPSKICGPFGSQERFYSVIVQLLDRNLTKGLFDAIRYMISPGIVIPVLLLLLLTIYFLFALVRGLREANTDLTKQLLHERTEEKKRIFELAGGGKKRVTSNNPEISHPILHTSKIGDNIATNKIINTMDDEISPDRSYKRSNKDLHSYVPSLKSVSEAEHSESDDEKPEQKLKQQQKDDNKSDTIEVKYSWKQKIIAWLGFNKKPKSSSSEKLIGEDENEIKSNRSVLLTIKNNIKYNRKQGMLDESSRLRQTFDDAHENLLEKSISLLESRNDNNKLVYQLMQGQKQQNYNSSANGDLFHESSKEIENREYNTSDISDPRFSYANPYSSYANAMLSPLMEMQTLSSKIHSESRMEEEDEFNETIEAMKYVKDHQNRMNKNEEISHEKGKFGKLNLMHDEIIQELKPNDATIIVHPENTYSGSNNI</sequence>
<name>A0A1I7VJV5_LOALO</name>
<dbReference type="AlphaFoldDB" id="A0A1I7VJV5"/>